<dbReference type="InterPro" id="IPR009072">
    <property type="entry name" value="Histone-fold"/>
</dbReference>
<reference evidence="1 2" key="1">
    <citation type="journal article" date="2017" name="Gigascience">
        <title>Draft genome of the honey bee ectoparasitic mite, Tropilaelaps mercedesae, is shaped by the parasitic life history.</title>
        <authorList>
            <person name="Dong X."/>
            <person name="Armstrong S.D."/>
            <person name="Xia D."/>
            <person name="Makepeace B.L."/>
            <person name="Darby A.C."/>
            <person name="Kadowaki T."/>
        </authorList>
    </citation>
    <scope>NUCLEOTIDE SEQUENCE [LARGE SCALE GENOMIC DNA]</scope>
    <source>
        <strain evidence="1">Wuxi-XJTLU</strain>
    </source>
</reference>
<gene>
    <name evidence="1" type="ORF">BIW11_09454</name>
</gene>
<comment type="caution">
    <text evidence="1">The sequence shown here is derived from an EMBL/GenBank/DDBJ whole genome shotgun (WGS) entry which is preliminary data.</text>
</comment>
<sequence>MLTFLCSRIQPLRLKMAAEAMDTDLPAEGAVQTIPKEMLLKVRPPTIEGPAFFHQTRPEAQVNCCTVVSQADVLSRHIIALERHIEYTTKLAATSTAMGCTHQVAVGEIPVEENSVAFAPLDPRLTLTRVSVSRALRHCTLVFARLGGFRSVDSLCIDMLTDLLHEFLSRVGSYLRAAQDREALRGCNAHVDSLNQALHDVGFAHGVLDVRDFVNSLRERRHRLLEECRVIHARYRQVSTE</sequence>
<evidence type="ECO:0000313" key="2">
    <source>
        <dbReference type="Proteomes" id="UP000192247"/>
    </source>
</evidence>
<protein>
    <submittedName>
        <fullName evidence="1">STAGA complex 65 subunit gamma-like</fullName>
    </submittedName>
</protein>
<dbReference type="PANTHER" id="PTHR28598">
    <property type="entry name" value="STAGA COMPLEX 65 SUBUNIT GAMMA"/>
    <property type="match status" value="1"/>
</dbReference>
<evidence type="ECO:0000313" key="1">
    <source>
        <dbReference type="EMBL" id="OQR73880.1"/>
    </source>
</evidence>
<dbReference type="GO" id="GO:0046982">
    <property type="term" value="F:protein heterodimerization activity"/>
    <property type="evidence" value="ECO:0007669"/>
    <property type="project" value="InterPro"/>
</dbReference>
<organism evidence="1 2">
    <name type="scientific">Tropilaelaps mercedesae</name>
    <dbReference type="NCBI Taxonomy" id="418985"/>
    <lineage>
        <taxon>Eukaryota</taxon>
        <taxon>Metazoa</taxon>
        <taxon>Ecdysozoa</taxon>
        <taxon>Arthropoda</taxon>
        <taxon>Chelicerata</taxon>
        <taxon>Arachnida</taxon>
        <taxon>Acari</taxon>
        <taxon>Parasitiformes</taxon>
        <taxon>Mesostigmata</taxon>
        <taxon>Gamasina</taxon>
        <taxon>Dermanyssoidea</taxon>
        <taxon>Laelapidae</taxon>
        <taxon>Tropilaelaps</taxon>
    </lineage>
</organism>
<dbReference type="AlphaFoldDB" id="A0A1V9XK10"/>
<dbReference type="EMBL" id="MNPL01009112">
    <property type="protein sequence ID" value="OQR73880.1"/>
    <property type="molecule type" value="Genomic_DNA"/>
</dbReference>
<dbReference type="InterPro" id="IPR039460">
    <property type="entry name" value="SUPT7L/Spt7"/>
</dbReference>
<dbReference type="Proteomes" id="UP000192247">
    <property type="component" value="Unassembled WGS sequence"/>
</dbReference>
<proteinExistence type="predicted"/>
<name>A0A1V9XK10_9ACAR</name>
<keyword evidence="2" id="KW-1185">Reference proteome</keyword>
<dbReference type="Gene3D" id="1.10.20.10">
    <property type="entry name" value="Histone, subunit A"/>
    <property type="match status" value="1"/>
</dbReference>
<dbReference type="PANTHER" id="PTHR28598:SF1">
    <property type="entry name" value="STAGA COMPLEX 65 SUBUNIT GAMMA"/>
    <property type="match status" value="1"/>
</dbReference>
<dbReference type="GO" id="GO:0000124">
    <property type="term" value="C:SAGA complex"/>
    <property type="evidence" value="ECO:0007669"/>
    <property type="project" value="InterPro"/>
</dbReference>
<dbReference type="OrthoDB" id="6021257at2759"/>
<dbReference type="GO" id="GO:0003713">
    <property type="term" value="F:transcription coactivator activity"/>
    <property type="evidence" value="ECO:0007669"/>
    <property type="project" value="TreeGrafter"/>
</dbReference>
<dbReference type="CDD" id="cd06847">
    <property type="entry name" value="HFD_SUPT7L"/>
    <property type="match status" value="1"/>
</dbReference>
<accession>A0A1V9XK10</accession>
<dbReference type="InParanoid" id="A0A1V9XK10"/>